<keyword evidence="4" id="KW-0067">ATP-binding</keyword>
<dbReference type="InterPro" id="IPR042099">
    <property type="entry name" value="ANL_N_sf"/>
</dbReference>
<dbReference type="HOGENOM" id="CLU_000022_3_3_11"/>
<dbReference type="InterPro" id="IPR020845">
    <property type="entry name" value="AMP-binding_CS"/>
</dbReference>
<evidence type="ECO:0000259" key="6">
    <source>
        <dbReference type="Pfam" id="PF16177"/>
    </source>
</evidence>
<reference evidence="7 8" key="1">
    <citation type="journal article" date="2012" name="Stand. Genomic Sci.">
        <title>Genome sequence of the ocean sediment bacterium Saccharomonospora marina type strain (XMU15(T)).</title>
        <authorList>
            <person name="Klenk H.P."/>
            <person name="Lu M."/>
            <person name="Lucas S."/>
            <person name="Lapidus A."/>
            <person name="Copeland A."/>
            <person name="Pitluck S."/>
            <person name="Goodwin L.A."/>
            <person name="Han C."/>
            <person name="Tapia R."/>
            <person name="Brambilla E.M."/>
            <person name="Potter G."/>
            <person name="Land M."/>
            <person name="Ivanova N."/>
            <person name="Rohde M."/>
            <person name="Goker M."/>
            <person name="Detter J.C."/>
            <person name="Li W.J."/>
            <person name="Kyrpides N.C."/>
            <person name="Woyke T."/>
        </authorList>
    </citation>
    <scope>NUCLEOTIDE SEQUENCE [LARGE SCALE GENOMIC DNA]</scope>
    <source>
        <strain evidence="7 8">XMU15</strain>
    </source>
</reference>
<comment type="similarity">
    <text evidence="1">Belongs to the ATP-dependent AMP-binding enzyme family.</text>
</comment>
<feature type="domain" description="AMP-dependent synthetase/ligase" evidence="5">
    <location>
        <begin position="134"/>
        <end position="491"/>
    </location>
</feature>
<evidence type="ECO:0000256" key="3">
    <source>
        <dbReference type="ARBA" id="ARBA00022741"/>
    </source>
</evidence>
<feature type="domain" description="Acetyl-coenzyme A synthetase N-terminal" evidence="6">
    <location>
        <begin position="56"/>
        <end position="112"/>
    </location>
</feature>
<dbReference type="PANTHER" id="PTHR42921">
    <property type="entry name" value="ACETOACETYL-COA SYNTHETASE"/>
    <property type="match status" value="1"/>
</dbReference>
<name>H5X8L6_9PSEU</name>
<dbReference type="eggNOG" id="COG0365">
    <property type="taxonomic scope" value="Bacteria"/>
</dbReference>
<organism evidence="7 8">
    <name type="scientific">Saccharomonospora marina XMU15</name>
    <dbReference type="NCBI Taxonomy" id="882083"/>
    <lineage>
        <taxon>Bacteria</taxon>
        <taxon>Bacillati</taxon>
        <taxon>Actinomycetota</taxon>
        <taxon>Actinomycetes</taxon>
        <taxon>Pseudonocardiales</taxon>
        <taxon>Pseudonocardiaceae</taxon>
        <taxon>Saccharomonospora</taxon>
    </lineage>
</organism>
<dbReference type="Pfam" id="PF00501">
    <property type="entry name" value="AMP-binding"/>
    <property type="match status" value="1"/>
</dbReference>
<proteinExistence type="inferred from homology"/>
<protein>
    <submittedName>
        <fullName evidence="7">Acetoacetyl-CoA synthase</fullName>
    </submittedName>
</protein>
<dbReference type="PROSITE" id="PS00455">
    <property type="entry name" value="AMP_BINDING"/>
    <property type="match status" value="1"/>
</dbReference>
<evidence type="ECO:0000313" key="8">
    <source>
        <dbReference type="Proteomes" id="UP000004926"/>
    </source>
</evidence>
<dbReference type="NCBIfam" id="TIGR01217">
    <property type="entry name" value="ac_ac_CoA_syn"/>
    <property type="match status" value="1"/>
</dbReference>
<sequence>MPRSPTLGDRYQVRLSAEVAEGELLWEPDQAWRDRTHLTAYLRWLERERGLRFADYAALWEWSVSDLPAFWQSIWDYFGVRASAPARCVLADRSMPGARWFPGAELNYAEHALSGEHRGGAAVLWAGEHTPLGAMSWQQFAGAVRVLATRLRELGVRPGDRVVAYLPNIPHTLIAMLATTSIGAVWAACSPDFGATGALDRFGQLEPTVLFAVDGYRYGGVERDRRDEVRALARALPGLRHVVSVRYLYPDQPVPADTLDWERLLDHPGVGAEEFSFEQVPFDHPLWILFSSGTTGPPKAIVHGHGGILLEQLKLHHFHMDLHEGDRLFFYSTTGWMMWNFLASSLLAGAVPVLYDGSPTHPDVDVLWRLAEEAEVSCFGASPSYVDLIDRAGLAPGERFELTALRTVVPAGSPVSAECTAWFYRNVKRRLWVATGSGGTDCCTGFVGGVPTLPVRAGEIQARSLGVAAHAFDDSGRPVTGQVGELVLTEPLPSMPVRFWGDDDGSRYRASYFEHFPGVWRHGDFFLVNERGGCFVLGRSDATLNRHGVRIGTAEIYRALDELAEIDNALVVNLHRPGGGFHMPLFVTLTEGTVLDDALRAKINDQLRHTRTPRHVPDEIVAVPAIPMTISGKKLEIPVRRILQGEPVEQVADRSALADPSALDAFVEYARNQPN</sequence>
<evidence type="ECO:0000256" key="2">
    <source>
        <dbReference type="ARBA" id="ARBA00022598"/>
    </source>
</evidence>
<evidence type="ECO:0000256" key="4">
    <source>
        <dbReference type="ARBA" id="ARBA00022840"/>
    </source>
</evidence>
<dbReference type="SUPFAM" id="SSF56801">
    <property type="entry name" value="Acetyl-CoA synthetase-like"/>
    <property type="match status" value="1"/>
</dbReference>
<keyword evidence="2" id="KW-0436">Ligase</keyword>
<keyword evidence="8" id="KW-1185">Reference proteome</keyword>
<dbReference type="Gene3D" id="3.40.50.12780">
    <property type="entry name" value="N-terminal domain of ligase-like"/>
    <property type="match status" value="1"/>
</dbReference>
<evidence type="ECO:0000256" key="1">
    <source>
        <dbReference type="ARBA" id="ARBA00006432"/>
    </source>
</evidence>
<dbReference type="Proteomes" id="UP000004926">
    <property type="component" value="Chromosome"/>
</dbReference>
<dbReference type="InterPro" id="IPR045851">
    <property type="entry name" value="AMP-bd_C_sf"/>
</dbReference>
<dbReference type="AlphaFoldDB" id="H5X8L6"/>
<dbReference type="InterPro" id="IPR000873">
    <property type="entry name" value="AMP-dep_synth/lig_dom"/>
</dbReference>
<dbReference type="STRING" id="882083.SacmaDRAFT_3157"/>
<dbReference type="NCBIfam" id="NF002937">
    <property type="entry name" value="PRK03584.1"/>
    <property type="match status" value="1"/>
</dbReference>
<accession>H5X8L6</accession>
<evidence type="ECO:0000313" key="7">
    <source>
        <dbReference type="EMBL" id="EHR51385.1"/>
    </source>
</evidence>
<dbReference type="InterPro" id="IPR032387">
    <property type="entry name" value="ACAS_N"/>
</dbReference>
<dbReference type="InterPro" id="IPR005914">
    <property type="entry name" value="Acac_CoA_synth"/>
</dbReference>
<dbReference type="Pfam" id="PF16177">
    <property type="entry name" value="ACAS_N"/>
    <property type="match status" value="1"/>
</dbReference>
<dbReference type="Gene3D" id="3.30.300.30">
    <property type="match status" value="1"/>
</dbReference>
<keyword evidence="3" id="KW-0547">Nucleotide-binding</keyword>
<evidence type="ECO:0000259" key="5">
    <source>
        <dbReference type="Pfam" id="PF00501"/>
    </source>
</evidence>
<dbReference type="GO" id="GO:0030729">
    <property type="term" value="F:acetoacetate-CoA ligase activity"/>
    <property type="evidence" value="ECO:0007669"/>
    <property type="project" value="InterPro"/>
</dbReference>
<gene>
    <name evidence="7" type="ORF">SacmaDRAFT_3157</name>
</gene>
<dbReference type="GO" id="GO:0005524">
    <property type="term" value="F:ATP binding"/>
    <property type="evidence" value="ECO:0007669"/>
    <property type="project" value="UniProtKB-KW"/>
</dbReference>
<dbReference type="GO" id="GO:0006629">
    <property type="term" value="P:lipid metabolic process"/>
    <property type="evidence" value="ECO:0007669"/>
    <property type="project" value="InterPro"/>
</dbReference>
<dbReference type="EMBL" id="CM001439">
    <property type="protein sequence ID" value="EHR51385.1"/>
    <property type="molecule type" value="Genomic_DNA"/>
</dbReference>
<dbReference type="PANTHER" id="PTHR42921:SF1">
    <property type="entry name" value="ACETOACETYL-COA SYNTHETASE"/>
    <property type="match status" value="1"/>
</dbReference>